<organism evidence="7 8">
    <name type="scientific">Candidatus Blochmanniella chromaiodes str. 640</name>
    <dbReference type="NCBI Taxonomy" id="1240471"/>
    <lineage>
        <taxon>Bacteria</taxon>
        <taxon>Pseudomonadati</taxon>
        <taxon>Pseudomonadota</taxon>
        <taxon>Gammaproteobacteria</taxon>
        <taxon>Enterobacterales</taxon>
        <taxon>Enterobacteriaceae</taxon>
        <taxon>ant endosymbionts</taxon>
        <taxon>Candidatus Blochmanniella</taxon>
    </lineage>
</organism>
<dbReference type="PIRSF" id="PIRSF002181">
    <property type="entry name" value="Ribosomal_L13"/>
    <property type="match status" value="1"/>
</dbReference>
<dbReference type="SUPFAM" id="SSF52161">
    <property type="entry name" value="Ribosomal protein L13"/>
    <property type="match status" value="1"/>
</dbReference>
<name>A0ABM5NCP3_9ENTR</name>
<dbReference type="Gene3D" id="3.90.1180.10">
    <property type="entry name" value="Ribosomal protein L13"/>
    <property type="match status" value="1"/>
</dbReference>
<dbReference type="Pfam" id="PF00572">
    <property type="entry name" value="Ribosomal_L13"/>
    <property type="match status" value="1"/>
</dbReference>
<evidence type="ECO:0000256" key="5">
    <source>
        <dbReference type="RuleBase" id="RU003877"/>
    </source>
</evidence>
<evidence type="ECO:0000313" key="8">
    <source>
        <dbReference type="Proteomes" id="UP000011067"/>
    </source>
</evidence>
<dbReference type="InterPro" id="IPR005823">
    <property type="entry name" value="Ribosomal_uL13_bac-type"/>
</dbReference>
<evidence type="ECO:0000256" key="6">
    <source>
        <dbReference type="RuleBase" id="RU003878"/>
    </source>
</evidence>
<dbReference type="PANTHER" id="PTHR11545:SF2">
    <property type="entry name" value="LARGE RIBOSOMAL SUBUNIT PROTEIN UL13M"/>
    <property type="match status" value="1"/>
</dbReference>
<protein>
    <recommendedName>
        <fullName evidence="4">Large ribosomal subunit protein uL13</fullName>
    </recommendedName>
</protein>
<evidence type="ECO:0000313" key="7">
    <source>
        <dbReference type="EMBL" id="AGC03339.1"/>
    </source>
</evidence>
<proteinExistence type="inferred from homology"/>
<evidence type="ECO:0000256" key="1">
    <source>
        <dbReference type="ARBA" id="ARBA00006227"/>
    </source>
</evidence>
<evidence type="ECO:0000256" key="3">
    <source>
        <dbReference type="ARBA" id="ARBA00023274"/>
    </source>
</evidence>
<dbReference type="Proteomes" id="UP000011067">
    <property type="component" value="Chromosome"/>
</dbReference>
<comment type="similarity">
    <text evidence="1 4 5">Belongs to the universal ribosomal protein uL13 family.</text>
</comment>
<sequence>MKTFMAKSHVIKKKWYIIDAKHKILGRLSTVISRYLIGKHKIEYAPHVDIGDYVIVLNAKEVSVSGNKRDDKIYYHHTGYIGGIKQLNFKRMINRYPEKVIEIAVKGMLPKGPLGRMMYCRLRVYSGNVHAHAAQEPQFIDIDC</sequence>
<dbReference type="EMBL" id="CP003903">
    <property type="protein sequence ID" value="AGC03339.1"/>
    <property type="molecule type" value="Genomic_DNA"/>
</dbReference>
<dbReference type="RefSeq" id="WP_015344355.1">
    <property type="nucleotide sequence ID" value="NC_020075.1"/>
</dbReference>
<dbReference type="PANTHER" id="PTHR11545">
    <property type="entry name" value="RIBOSOMAL PROTEIN L13"/>
    <property type="match status" value="1"/>
</dbReference>
<dbReference type="NCBIfam" id="TIGR01066">
    <property type="entry name" value="rplM_bact"/>
    <property type="match status" value="1"/>
</dbReference>
<comment type="function">
    <text evidence="4 6">This protein is one of the early assembly proteins of the 50S ribosomal subunit, although it is not seen to bind rRNA by itself. It is important during the early stages of 50S assembly.</text>
</comment>
<dbReference type="GO" id="GO:0005840">
    <property type="term" value="C:ribosome"/>
    <property type="evidence" value="ECO:0007669"/>
    <property type="project" value="UniProtKB-KW"/>
</dbReference>
<evidence type="ECO:0000256" key="2">
    <source>
        <dbReference type="ARBA" id="ARBA00022980"/>
    </source>
</evidence>
<evidence type="ECO:0000256" key="4">
    <source>
        <dbReference type="HAMAP-Rule" id="MF_01366"/>
    </source>
</evidence>
<dbReference type="PROSITE" id="PS00783">
    <property type="entry name" value="RIBOSOMAL_L13"/>
    <property type="match status" value="1"/>
</dbReference>
<keyword evidence="3 4" id="KW-0687">Ribonucleoprotein</keyword>
<accession>A0ABM5NCP3</accession>
<dbReference type="HAMAP" id="MF_01366">
    <property type="entry name" value="Ribosomal_uL13"/>
    <property type="match status" value="1"/>
</dbReference>
<dbReference type="InterPro" id="IPR023563">
    <property type="entry name" value="Ribosomal_uL13_CS"/>
</dbReference>
<keyword evidence="8" id="KW-1185">Reference proteome</keyword>
<gene>
    <name evidence="4 6 7" type="primary">rplM</name>
    <name evidence="7" type="ORF">BCHRO640_051</name>
</gene>
<dbReference type="CDD" id="cd00392">
    <property type="entry name" value="Ribosomal_L13"/>
    <property type="match status" value="1"/>
</dbReference>
<dbReference type="InterPro" id="IPR036899">
    <property type="entry name" value="Ribosomal_uL13_sf"/>
</dbReference>
<reference evidence="7 8" key="1">
    <citation type="journal article" date="2013" name="Genome Biol. Evol.">
        <title>Sequence context of indel mutations and their effect on protein evolution in a bacterial endosymbiont.</title>
        <authorList>
            <person name="Williams L.E."/>
            <person name="Wernegreen J.J."/>
        </authorList>
    </citation>
    <scope>NUCLEOTIDE SEQUENCE [LARGE SCALE GENOMIC DNA]</scope>
    <source>
        <strain evidence="7 8">640</strain>
    </source>
</reference>
<keyword evidence="2 4" id="KW-0689">Ribosomal protein</keyword>
<dbReference type="InterPro" id="IPR005822">
    <property type="entry name" value="Ribosomal_uL13"/>
</dbReference>
<comment type="subunit">
    <text evidence="4">Part of the 50S ribosomal subunit.</text>
</comment>